<dbReference type="Proteomes" id="UP000593601">
    <property type="component" value="Chromosome"/>
</dbReference>
<feature type="transmembrane region" description="Helical" evidence="9">
    <location>
        <begin position="491"/>
        <end position="513"/>
    </location>
</feature>
<comment type="subcellular location">
    <subcellularLocation>
        <location evidence="1">Membrane</location>
        <topology evidence="1">Multi-pass membrane protein</topology>
    </subcellularLocation>
</comment>
<evidence type="ECO:0000256" key="2">
    <source>
        <dbReference type="ARBA" id="ARBA00009904"/>
    </source>
</evidence>
<comment type="similarity">
    <text evidence="2">Belongs to the V-ATPase 116 kDa subunit family.</text>
</comment>
<evidence type="ECO:0000256" key="3">
    <source>
        <dbReference type="ARBA" id="ARBA00022448"/>
    </source>
</evidence>
<feature type="coiled-coil region" evidence="8">
    <location>
        <begin position="231"/>
        <end position="265"/>
    </location>
</feature>
<protein>
    <submittedName>
        <fullName evidence="10">V-type ATP synthase subunit I</fullName>
    </submittedName>
</protein>
<keyword evidence="5 9" id="KW-1133">Transmembrane helix</keyword>
<name>A0A7M2RJM5_9FIRM</name>
<dbReference type="GO" id="GO:0016471">
    <property type="term" value="C:vacuolar proton-transporting V-type ATPase complex"/>
    <property type="evidence" value="ECO:0007669"/>
    <property type="project" value="TreeGrafter"/>
</dbReference>
<dbReference type="GO" id="GO:0007035">
    <property type="term" value="P:vacuolar acidification"/>
    <property type="evidence" value="ECO:0007669"/>
    <property type="project" value="TreeGrafter"/>
</dbReference>
<feature type="transmembrane region" description="Helical" evidence="9">
    <location>
        <begin position="610"/>
        <end position="636"/>
    </location>
</feature>
<keyword evidence="3" id="KW-0813">Transport</keyword>
<evidence type="ECO:0000313" key="10">
    <source>
        <dbReference type="EMBL" id="QOV20271.1"/>
    </source>
</evidence>
<keyword evidence="7 9" id="KW-0472">Membrane</keyword>
<evidence type="ECO:0000256" key="9">
    <source>
        <dbReference type="SAM" id="Phobius"/>
    </source>
</evidence>
<sequence>MAVVRMRRISICAMKQNRKSILELLQELGWMEVDLDSKEEFEQMDTSGAKNAFQNRVHLAEHALEILDHYAPEKTSIFAGLAGRDRLHGDIYEIAAPMRSQHSKTAENIVNIDKKIAALKTGILKYENQIEELNPWMNLTVPMNTSGTKRCSFFTGTLQEPLDEAQVLERLAKTAPDLERFEIEVLSKDQDRTYLALVCLRKEEQELEDALKKLGFARPSMIIRRKPADELSKIENEMKEVRSQIDDLSKEIREMKRERDHLRLMSDYYRLRAEKYEVLGILPQTKSVFAIGGYIPETYADTLKKELETQYGAAVSIESIKEDENAPVILQNNQFSRCGEGVLSSFGLPHKGETDPTFIMTIFYVFLFGIMLSDAAYGAIVSIVCGVALIKFPRMSENMKKSIQLFFWCGLSTVFWGLMFGGIFGDAIDVIAKTFFHVKLAEGESLLPALWFAPLNNPMKMLVYSMLFGCIHMFTGLAIKGYMCLREKDYMGFLCKVVFWTMLLLGLIFILLPTSLFESISQMKFTFRPTVNVIARVSAAIGAIGILLFSGRDKKNFLLRIALGAYDLYNITGWVSDVLSYSRLLALGLATGVIASVINQMGSMVGNGPIGVIFFILIFIGGHMLNLGINLLGAYVHTCRLQYVEFFGKFYDGGGREFKPFWANTKYVEIEGGKIR</sequence>
<organism evidence="10 11">
    <name type="scientific">Blautia liquoris</name>
    <dbReference type="NCBI Taxonomy" id="2779518"/>
    <lineage>
        <taxon>Bacteria</taxon>
        <taxon>Bacillati</taxon>
        <taxon>Bacillota</taxon>
        <taxon>Clostridia</taxon>
        <taxon>Lachnospirales</taxon>
        <taxon>Lachnospiraceae</taxon>
        <taxon>Blautia</taxon>
    </lineage>
</organism>
<gene>
    <name evidence="10" type="ORF">INP51_04805</name>
</gene>
<evidence type="ECO:0000256" key="1">
    <source>
        <dbReference type="ARBA" id="ARBA00004141"/>
    </source>
</evidence>
<accession>A0A7M2RJM5</accession>
<dbReference type="Gene3D" id="3.30.70.2170">
    <property type="match status" value="1"/>
</dbReference>
<reference evidence="10 11" key="1">
    <citation type="submission" date="2020-10" db="EMBL/GenBank/DDBJ databases">
        <title>Blautia liquoris sp.nov., isolated from the mud in a fermentation cellar used for the production of Chinese strong-flavoured liquor.</title>
        <authorList>
            <person name="Lu L."/>
        </authorList>
    </citation>
    <scope>NUCLEOTIDE SEQUENCE [LARGE SCALE GENOMIC DNA]</scope>
    <source>
        <strain evidence="10 11">LZLJ-3</strain>
    </source>
</reference>
<evidence type="ECO:0000256" key="5">
    <source>
        <dbReference type="ARBA" id="ARBA00022989"/>
    </source>
</evidence>
<dbReference type="GO" id="GO:0046961">
    <property type="term" value="F:proton-transporting ATPase activity, rotational mechanism"/>
    <property type="evidence" value="ECO:0007669"/>
    <property type="project" value="InterPro"/>
</dbReference>
<dbReference type="PANTHER" id="PTHR11629">
    <property type="entry name" value="VACUOLAR PROTON ATPASES"/>
    <property type="match status" value="1"/>
</dbReference>
<evidence type="ECO:0000256" key="8">
    <source>
        <dbReference type="SAM" id="Coils"/>
    </source>
</evidence>
<keyword evidence="4 9" id="KW-0812">Transmembrane</keyword>
<dbReference type="EMBL" id="CP063304">
    <property type="protein sequence ID" value="QOV20271.1"/>
    <property type="molecule type" value="Genomic_DNA"/>
</dbReference>
<feature type="transmembrane region" description="Helical" evidence="9">
    <location>
        <begin position="402"/>
        <end position="424"/>
    </location>
</feature>
<dbReference type="InterPro" id="IPR002490">
    <property type="entry name" value="V-ATPase_116kDa_su"/>
</dbReference>
<dbReference type="AlphaFoldDB" id="A0A7M2RJM5"/>
<proteinExistence type="inferred from homology"/>
<dbReference type="Gene3D" id="1.20.1460.20">
    <property type="match status" value="1"/>
</dbReference>
<keyword evidence="8" id="KW-0175">Coiled coil</keyword>
<dbReference type="GO" id="GO:0051117">
    <property type="term" value="F:ATPase binding"/>
    <property type="evidence" value="ECO:0007669"/>
    <property type="project" value="TreeGrafter"/>
</dbReference>
<feature type="transmembrane region" description="Helical" evidence="9">
    <location>
        <begin position="533"/>
        <end position="550"/>
    </location>
</feature>
<dbReference type="KEGG" id="bliq:INP51_04805"/>
<keyword evidence="6" id="KW-0406">Ion transport</keyword>
<dbReference type="GO" id="GO:0033179">
    <property type="term" value="C:proton-transporting V-type ATPase, V0 domain"/>
    <property type="evidence" value="ECO:0007669"/>
    <property type="project" value="InterPro"/>
</dbReference>
<dbReference type="Gene3D" id="3.30.70.2750">
    <property type="match status" value="1"/>
</dbReference>
<dbReference type="PANTHER" id="PTHR11629:SF63">
    <property type="entry name" value="V-TYPE PROTON ATPASE SUBUNIT A"/>
    <property type="match status" value="1"/>
</dbReference>
<keyword evidence="11" id="KW-1185">Reference proteome</keyword>
<evidence type="ECO:0000313" key="11">
    <source>
        <dbReference type="Proteomes" id="UP000593601"/>
    </source>
</evidence>
<dbReference type="Pfam" id="PF01496">
    <property type="entry name" value="V_ATPase_I"/>
    <property type="match status" value="2"/>
</dbReference>
<evidence type="ECO:0000256" key="7">
    <source>
        <dbReference type="ARBA" id="ARBA00023136"/>
    </source>
</evidence>
<evidence type="ECO:0000256" key="6">
    <source>
        <dbReference type="ARBA" id="ARBA00023065"/>
    </source>
</evidence>
<feature type="transmembrane region" description="Helical" evidence="9">
    <location>
        <begin position="461"/>
        <end position="479"/>
    </location>
</feature>
<evidence type="ECO:0000256" key="4">
    <source>
        <dbReference type="ARBA" id="ARBA00022692"/>
    </source>
</evidence>
<dbReference type="RefSeq" id="WP_193736591.1">
    <property type="nucleotide sequence ID" value="NZ_CP063304.1"/>
</dbReference>
<feature type="transmembrane region" description="Helical" evidence="9">
    <location>
        <begin position="362"/>
        <end position="390"/>
    </location>
</feature>
<feature type="transmembrane region" description="Helical" evidence="9">
    <location>
        <begin position="581"/>
        <end position="598"/>
    </location>
</feature>